<evidence type="ECO:0000313" key="3">
    <source>
        <dbReference type="Proteomes" id="UP000182961"/>
    </source>
</evidence>
<organism evidence="2 3">
    <name type="scientific">Flavobacterium succinicans</name>
    <dbReference type="NCBI Taxonomy" id="29536"/>
    <lineage>
        <taxon>Bacteria</taxon>
        <taxon>Pseudomonadati</taxon>
        <taxon>Bacteroidota</taxon>
        <taxon>Flavobacteriia</taxon>
        <taxon>Flavobacteriales</taxon>
        <taxon>Flavobacteriaceae</taxon>
        <taxon>Flavobacterium</taxon>
    </lineage>
</organism>
<dbReference type="Pfam" id="PF13271">
    <property type="entry name" value="DUF4062"/>
    <property type="match status" value="1"/>
</dbReference>
<protein>
    <recommendedName>
        <fullName evidence="1">DUF4062 domain-containing protein</fullName>
    </recommendedName>
</protein>
<gene>
    <name evidence="2" type="ORF">SAMN05444143_1218</name>
</gene>
<sequence>MNKRYQVFISSTYADLKDERAKVIQTIMELDCIPAGMEIFPAIDEEQFEFIKKVIDDCDYYILIIGGRYGSLSEEGISYTEMEYDYAITKNIKVIAFIHSNPDEISLGKSEKDSHLRQKLQDFRDKVTTNRLIKFWKNAEELPGLVALNLPKTIKTYPAIGWIRANSTSNPEVYIELNEIRKENQELKSQISLNDNKPEMENLAELEDLITVSGKHTYWNNQRLDEVESNWERSVTWGEIFALISPYLLKKPNDTNVKAKLSKVIYETIPNFVDAGKSQIKDQNFQTIKIQFVALNLIELETIKTKEGQIDLVWNTTEKGKNLMLNLRTVKK</sequence>
<evidence type="ECO:0000313" key="2">
    <source>
        <dbReference type="EMBL" id="SFN56030.1"/>
    </source>
</evidence>
<name>A0A1I5A0Y8_9FLAO</name>
<dbReference type="Proteomes" id="UP000182961">
    <property type="component" value="Unassembled WGS sequence"/>
</dbReference>
<dbReference type="AlphaFoldDB" id="A0A1I5A0Y8"/>
<accession>A0A1I5A0Y8</accession>
<feature type="domain" description="DUF4062" evidence="1">
    <location>
        <begin position="6"/>
        <end position="87"/>
    </location>
</feature>
<dbReference type="RefSeq" id="WP_024982730.1">
    <property type="nucleotide sequence ID" value="NZ_CBCRUM010000034.1"/>
</dbReference>
<dbReference type="InterPro" id="IPR025139">
    <property type="entry name" value="DUF4062"/>
</dbReference>
<evidence type="ECO:0000259" key="1">
    <source>
        <dbReference type="Pfam" id="PF13271"/>
    </source>
</evidence>
<dbReference type="EMBL" id="FOUT01000021">
    <property type="protein sequence ID" value="SFN56030.1"/>
    <property type="molecule type" value="Genomic_DNA"/>
</dbReference>
<reference evidence="3" key="1">
    <citation type="submission" date="2016-10" db="EMBL/GenBank/DDBJ databases">
        <authorList>
            <person name="Varghese N."/>
            <person name="Submissions S."/>
        </authorList>
    </citation>
    <scope>NUCLEOTIDE SEQUENCE [LARGE SCALE GENOMIC DNA]</scope>
    <source>
        <strain evidence="3">DSM 4002</strain>
    </source>
</reference>
<proteinExistence type="predicted"/>
<dbReference type="eggNOG" id="COG2865">
    <property type="taxonomic scope" value="Bacteria"/>
</dbReference>
<keyword evidence="3" id="KW-1185">Reference proteome</keyword>